<name>A0ABP8E8B3_9FLAO</name>
<dbReference type="SMART" id="SM00862">
    <property type="entry name" value="Trans_reg_C"/>
    <property type="match status" value="1"/>
</dbReference>
<evidence type="ECO:0000259" key="7">
    <source>
        <dbReference type="PROSITE" id="PS51755"/>
    </source>
</evidence>
<dbReference type="PANTHER" id="PTHR48111:SF40">
    <property type="entry name" value="PHOSPHATE REGULON TRANSCRIPTIONAL REGULATORY PROTEIN PHOB"/>
    <property type="match status" value="1"/>
</dbReference>
<dbReference type="InterPro" id="IPR001867">
    <property type="entry name" value="OmpR/PhoB-type_DNA-bd"/>
</dbReference>
<feature type="DNA-binding region" description="OmpR/PhoB-type" evidence="5">
    <location>
        <begin position="129"/>
        <end position="227"/>
    </location>
</feature>
<reference evidence="9" key="1">
    <citation type="journal article" date="2019" name="Int. J. Syst. Evol. Microbiol.">
        <title>The Global Catalogue of Microorganisms (GCM) 10K type strain sequencing project: providing services to taxonomists for standard genome sequencing and annotation.</title>
        <authorList>
            <consortium name="The Broad Institute Genomics Platform"/>
            <consortium name="The Broad Institute Genome Sequencing Center for Infectious Disease"/>
            <person name="Wu L."/>
            <person name="Ma J."/>
        </authorList>
    </citation>
    <scope>NUCLEOTIDE SEQUENCE [LARGE SCALE GENOMIC DNA]</scope>
    <source>
        <strain evidence="9">JCM 17452</strain>
    </source>
</reference>
<dbReference type="InterPro" id="IPR011006">
    <property type="entry name" value="CheY-like_superfamily"/>
</dbReference>
<dbReference type="Gene3D" id="1.10.10.10">
    <property type="entry name" value="Winged helix-like DNA-binding domain superfamily/Winged helix DNA-binding domain"/>
    <property type="match status" value="1"/>
</dbReference>
<dbReference type="Proteomes" id="UP001500027">
    <property type="component" value="Unassembled WGS sequence"/>
</dbReference>
<organism evidence="8 9">
    <name type="scientific">Hyunsoonleella aestuarii</name>
    <dbReference type="NCBI Taxonomy" id="912802"/>
    <lineage>
        <taxon>Bacteria</taxon>
        <taxon>Pseudomonadati</taxon>
        <taxon>Bacteroidota</taxon>
        <taxon>Flavobacteriia</taxon>
        <taxon>Flavobacteriales</taxon>
        <taxon>Flavobacteriaceae</taxon>
    </lineage>
</organism>
<dbReference type="SUPFAM" id="SSF46894">
    <property type="entry name" value="C-terminal effector domain of the bipartite response regulators"/>
    <property type="match status" value="1"/>
</dbReference>
<comment type="caution">
    <text evidence="8">The sequence shown here is derived from an EMBL/GenBank/DDBJ whole genome shotgun (WGS) entry which is preliminary data.</text>
</comment>
<evidence type="ECO:0000256" key="1">
    <source>
        <dbReference type="ARBA" id="ARBA00022553"/>
    </source>
</evidence>
<dbReference type="SMART" id="SM00448">
    <property type="entry name" value="REC"/>
    <property type="match status" value="1"/>
</dbReference>
<feature type="domain" description="OmpR/PhoB-type" evidence="7">
    <location>
        <begin position="129"/>
        <end position="227"/>
    </location>
</feature>
<accession>A0ABP8E8B3</accession>
<evidence type="ECO:0000259" key="6">
    <source>
        <dbReference type="PROSITE" id="PS50110"/>
    </source>
</evidence>
<protein>
    <submittedName>
        <fullName evidence="8">Response regulator transcription factor</fullName>
    </submittedName>
</protein>
<dbReference type="Pfam" id="PF00486">
    <property type="entry name" value="Trans_reg_C"/>
    <property type="match status" value="1"/>
</dbReference>
<keyword evidence="3 5" id="KW-0238">DNA-binding</keyword>
<evidence type="ECO:0000256" key="4">
    <source>
        <dbReference type="PROSITE-ProRule" id="PRU00169"/>
    </source>
</evidence>
<dbReference type="InterPro" id="IPR016032">
    <property type="entry name" value="Sig_transdc_resp-reg_C-effctor"/>
</dbReference>
<keyword evidence="1 4" id="KW-0597">Phosphoprotein</keyword>
<dbReference type="Pfam" id="PF00072">
    <property type="entry name" value="Response_reg"/>
    <property type="match status" value="1"/>
</dbReference>
<evidence type="ECO:0000313" key="9">
    <source>
        <dbReference type="Proteomes" id="UP001500027"/>
    </source>
</evidence>
<dbReference type="RefSeq" id="WP_139001559.1">
    <property type="nucleotide sequence ID" value="NZ_BAABAV010000001.1"/>
</dbReference>
<dbReference type="InterPro" id="IPR036388">
    <property type="entry name" value="WH-like_DNA-bd_sf"/>
</dbReference>
<keyword evidence="9" id="KW-1185">Reference proteome</keyword>
<feature type="modified residue" description="4-aspartylphosphate" evidence="4">
    <location>
        <position position="55"/>
    </location>
</feature>
<evidence type="ECO:0000313" key="8">
    <source>
        <dbReference type="EMBL" id="GAA4268482.1"/>
    </source>
</evidence>
<dbReference type="Gene3D" id="3.40.50.2300">
    <property type="match status" value="1"/>
</dbReference>
<gene>
    <name evidence="8" type="ORF">GCM10022257_05830</name>
</gene>
<feature type="domain" description="Response regulatory" evidence="6">
    <location>
        <begin position="6"/>
        <end position="120"/>
    </location>
</feature>
<dbReference type="PROSITE" id="PS51755">
    <property type="entry name" value="OMPR_PHOB"/>
    <property type="match status" value="1"/>
</dbReference>
<sequence length="227" mass="26187">MSSRVKLLFAEDEPALGQIIKESLETRNFEVTLCADGEIALKSFHLNKPELLVLDVMMPKKDGFTLAKEIREIDDSIPIIFLTAKSQTQDVIEGFTIGGNDYLKKPFSMEELIVRINNLLHRTKEQKKSLSVNFGAFNFNFPKQTLQFKSDKKVQLTHREAHLLFHLVKNKNQVLDRSLILNKLWGNDDFFSARSMDVFITKLRKKLKQDPNIEIINVRGFGYKLIC</sequence>
<evidence type="ECO:0000256" key="2">
    <source>
        <dbReference type="ARBA" id="ARBA00023012"/>
    </source>
</evidence>
<dbReference type="CDD" id="cd17574">
    <property type="entry name" value="REC_OmpR"/>
    <property type="match status" value="1"/>
</dbReference>
<dbReference type="Gene3D" id="6.10.250.690">
    <property type="match status" value="1"/>
</dbReference>
<dbReference type="PANTHER" id="PTHR48111">
    <property type="entry name" value="REGULATOR OF RPOS"/>
    <property type="match status" value="1"/>
</dbReference>
<dbReference type="PROSITE" id="PS50110">
    <property type="entry name" value="RESPONSE_REGULATORY"/>
    <property type="match status" value="1"/>
</dbReference>
<dbReference type="SUPFAM" id="SSF52172">
    <property type="entry name" value="CheY-like"/>
    <property type="match status" value="1"/>
</dbReference>
<dbReference type="EMBL" id="BAABAV010000001">
    <property type="protein sequence ID" value="GAA4268482.1"/>
    <property type="molecule type" value="Genomic_DNA"/>
</dbReference>
<dbReference type="InterPro" id="IPR039420">
    <property type="entry name" value="WalR-like"/>
</dbReference>
<proteinExistence type="predicted"/>
<dbReference type="CDD" id="cd00383">
    <property type="entry name" value="trans_reg_C"/>
    <property type="match status" value="1"/>
</dbReference>
<dbReference type="InterPro" id="IPR001789">
    <property type="entry name" value="Sig_transdc_resp-reg_receiver"/>
</dbReference>
<evidence type="ECO:0000256" key="3">
    <source>
        <dbReference type="ARBA" id="ARBA00023125"/>
    </source>
</evidence>
<evidence type="ECO:0000256" key="5">
    <source>
        <dbReference type="PROSITE-ProRule" id="PRU01091"/>
    </source>
</evidence>
<keyword evidence="2" id="KW-0902">Two-component regulatory system</keyword>